<evidence type="ECO:0000259" key="2">
    <source>
        <dbReference type="SMART" id="SM00579"/>
    </source>
</evidence>
<dbReference type="Pfam" id="PF08387">
    <property type="entry name" value="FBD"/>
    <property type="match status" value="1"/>
</dbReference>
<feature type="region of interest" description="Disordered" evidence="1">
    <location>
        <begin position="56"/>
        <end position="80"/>
    </location>
</feature>
<feature type="domain" description="FBD" evidence="2">
    <location>
        <begin position="368"/>
        <end position="440"/>
    </location>
</feature>
<dbReference type="Proteomes" id="UP000002051">
    <property type="component" value="Chromosome 5"/>
</dbReference>
<reference evidence="3 5" key="2">
    <citation type="journal article" date="2014" name="BMC Genomics">
        <title>An improved genome release (version Mt4.0) for the model legume Medicago truncatula.</title>
        <authorList>
            <person name="Tang H."/>
            <person name="Krishnakumar V."/>
            <person name="Bidwell S."/>
            <person name="Rosen B."/>
            <person name="Chan A."/>
            <person name="Zhou S."/>
            <person name="Gentzbittel L."/>
            <person name="Childs K.L."/>
            <person name="Yandell M."/>
            <person name="Gundlach H."/>
            <person name="Mayer K.F."/>
            <person name="Schwartz D.C."/>
            <person name="Town C.D."/>
        </authorList>
    </citation>
    <scope>GENOME REANNOTATION</scope>
    <source>
        <strain evidence="3">A17</strain>
        <strain evidence="4 5">cv. Jemalong A17</strain>
    </source>
</reference>
<name>A0A072UPW5_MEDTR</name>
<dbReference type="HOGENOM" id="CLU_623144_0_0_1"/>
<proteinExistence type="predicted"/>
<protein>
    <submittedName>
        <fullName evidence="3">FBD protein</fullName>
    </submittedName>
</protein>
<evidence type="ECO:0000313" key="3">
    <source>
        <dbReference type="EMBL" id="KEH27860.1"/>
    </source>
</evidence>
<dbReference type="SMART" id="SM00579">
    <property type="entry name" value="FBD"/>
    <property type="match status" value="1"/>
</dbReference>
<evidence type="ECO:0000313" key="4">
    <source>
        <dbReference type="EnsemblPlants" id="KEH27860"/>
    </source>
</evidence>
<organism evidence="3 5">
    <name type="scientific">Medicago truncatula</name>
    <name type="common">Barrel medic</name>
    <name type="synonym">Medicago tribuloides</name>
    <dbReference type="NCBI Taxonomy" id="3880"/>
    <lineage>
        <taxon>Eukaryota</taxon>
        <taxon>Viridiplantae</taxon>
        <taxon>Streptophyta</taxon>
        <taxon>Embryophyta</taxon>
        <taxon>Tracheophyta</taxon>
        <taxon>Spermatophyta</taxon>
        <taxon>Magnoliopsida</taxon>
        <taxon>eudicotyledons</taxon>
        <taxon>Gunneridae</taxon>
        <taxon>Pentapetalae</taxon>
        <taxon>rosids</taxon>
        <taxon>fabids</taxon>
        <taxon>Fabales</taxon>
        <taxon>Fabaceae</taxon>
        <taxon>Papilionoideae</taxon>
        <taxon>50 kb inversion clade</taxon>
        <taxon>NPAAA clade</taxon>
        <taxon>Hologalegina</taxon>
        <taxon>IRL clade</taxon>
        <taxon>Trifolieae</taxon>
        <taxon>Medicago</taxon>
    </lineage>
</organism>
<dbReference type="PANTHER" id="PTHR47481">
    <property type="match status" value="1"/>
</dbReference>
<keyword evidence="5" id="KW-1185">Reference proteome</keyword>
<evidence type="ECO:0000256" key="1">
    <source>
        <dbReference type="SAM" id="MobiDB-lite"/>
    </source>
</evidence>
<gene>
    <name evidence="3" type="ordered locus">MTR_5g044790</name>
</gene>
<dbReference type="InterPro" id="IPR006566">
    <property type="entry name" value="FBD"/>
</dbReference>
<evidence type="ECO:0000313" key="5">
    <source>
        <dbReference type="Proteomes" id="UP000002051"/>
    </source>
</evidence>
<reference evidence="3 5" key="1">
    <citation type="journal article" date="2011" name="Nature">
        <title>The Medicago genome provides insight into the evolution of rhizobial symbioses.</title>
        <authorList>
            <person name="Young N.D."/>
            <person name="Debelle F."/>
            <person name="Oldroyd G.E."/>
            <person name="Geurts R."/>
            <person name="Cannon S.B."/>
            <person name="Udvardi M.K."/>
            <person name="Benedito V.A."/>
            <person name="Mayer K.F."/>
            <person name="Gouzy J."/>
            <person name="Schoof H."/>
            <person name="Van de Peer Y."/>
            <person name="Proost S."/>
            <person name="Cook D.R."/>
            <person name="Meyers B.C."/>
            <person name="Spannagl M."/>
            <person name="Cheung F."/>
            <person name="De Mita S."/>
            <person name="Krishnakumar V."/>
            <person name="Gundlach H."/>
            <person name="Zhou S."/>
            <person name="Mudge J."/>
            <person name="Bharti A.K."/>
            <person name="Murray J.D."/>
            <person name="Naoumkina M.A."/>
            <person name="Rosen B."/>
            <person name="Silverstein K.A."/>
            <person name="Tang H."/>
            <person name="Rombauts S."/>
            <person name="Zhao P.X."/>
            <person name="Zhou P."/>
            <person name="Barbe V."/>
            <person name="Bardou P."/>
            <person name="Bechner M."/>
            <person name="Bellec A."/>
            <person name="Berger A."/>
            <person name="Berges H."/>
            <person name="Bidwell S."/>
            <person name="Bisseling T."/>
            <person name="Choisne N."/>
            <person name="Couloux A."/>
            <person name="Denny R."/>
            <person name="Deshpande S."/>
            <person name="Dai X."/>
            <person name="Doyle J.J."/>
            <person name="Dudez A.M."/>
            <person name="Farmer A.D."/>
            <person name="Fouteau S."/>
            <person name="Franken C."/>
            <person name="Gibelin C."/>
            <person name="Gish J."/>
            <person name="Goldstein S."/>
            <person name="Gonzalez A.J."/>
            <person name="Green P.J."/>
            <person name="Hallab A."/>
            <person name="Hartog M."/>
            <person name="Hua A."/>
            <person name="Humphray S.J."/>
            <person name="Jeong D.H."/>
            <person name="Jing Y."/>
            <person name="Jocker A."/>
            <person name="Kenton S.M."/>
            <person name="Kim D.J."/>
            <person name="Klee K."/>
            <person name="Lai H."/>
            <person name="Lang C."/>
            <person name="Lin S."/>
            <person name="Macmil S.L."/>
            <person name="Magdelenat G."/>
            <person name="Matthews L."/>
            <person name="McCorrison J."/>
            <person name="Monaghan E.L."/>
            <person name="Mun J.H."/>
            <person name="Najar F.Z."/>
            <person name="Nicholson C."/>
            <person name="Noirot C."/>
            <person name="O'Bleness M."/>
            <person name="Paule C.R."/>
            <person name="Poulain J."/>
            <person name="Prion F."/>
            <person name="Qin B."/>
            <person name="Qu C."/>
            <person name="Retzel E.F."/>
            <person name="Riddle C."/>
            <person name="Sallet E."/>
            <person name="Samain S."/>
            <person name="Samson N."/>
            <person name="Sanders I."/>
            <person name="Saurat O."/>
            <person name="Scarpelli C."/>
            <person name="Schiex T."/>
            <person name="Segurens B."/>
            <person name="Severin A.J."/>
            <person name="Sherrier D.J."/>
            <person name="Shi R."/>
            <person name="Sims S."/>
            <person name="Singer S.R."/>
            <person name="Sinharoy S."/>
            <person name="Sterck L."/>
            <person name="Viollet A."/>
            <person name="Wang B.B."/>
            <person name="Wang K."/>
            <person name="Wang M."/>
            <person name="Wang X."/>
            <person name="Warfsmann J."/>
            <person name="Weissenbach J."/>
            <person name="White D.D."/>
            <person name="White J.D."/>
            <person name="Wiley G.B."/>
            <person name="Wincker P."/>
            <person name="Xing Y."/>
            <person name="Yang L."/>
            <person name="Yao Z."/>
            <person name="Ying F."/>
            <person name="Zhai J."/>
            <person name="Zhou L."/>
            <person name="Zuber A."/>
            <person name="Denarie J."/>
            <person name="Dixon R.A."/>
            <person name="May G.D."/>
            <person name="Schwartz D.C."/>
            <person name="Rogers J."/>
            <person name="Quetier F."/>
            <person name="Town C.D."/>
            <person name="Roe B.A."/>
        </authorList>
    </citation>
    <scope>NUCLEOTIDE SEQUENCE [LARGE SCALE GENOMIC DNA]</scope>
    <source>
        <strain evidence="3">A17</strain>
        <strain evidence="4 5">cv. Jemalong A17</strain>
    </source>
</reference>
<dbReference type="EnsemblPlants" id="KEH27860">
    <property type="protein sequence ID" value="KEH27860"/>
    <property type="gene ID" value="MTR_5g044790"/>
</dbReference>
<reference evidence="4" key="3">
    <citation type="submission" date="2015-04" db="UniProtKB">
        <authorList>
            <consortium name="EnsemblPlants"/>
        </authorList>
    </citation>
    <scope>IDENTIFICATION</scope>
    <source>
        <strain evidence="4">cv. Jemalong A17</strain>
    </source>
</reference>
<accession>A0A072UPW5</accession>
<dbReference type="EMBL" id="CM001221">
    <property type="protein sequence ID" value="KEH27860.1"/>
    <property type="molecule type" value="Genomic_DNA"/>
</dbReference>
<sequence length="440" mass="50064">MGENKNFHPALAVNNIRNFIPITLEMETNHYSTWAELFKIHCTVYQVIDHIIPTTPETESSKEKEKATAGNKQGSVVEKEKFAESNKEQWSRLDAIVLQWIYGTISTDLLHTIMSPASRSVHLENQFQELKMIVDQLSNVGSPVSNQRLVLQLIAGQNENYDGVYIFIQQTNPLPLFHEVPLSSPQTNPVMTILVTIVVLLKVPEIQHTVIILVKNAVRTKTTNAAKMVAVEDEVAVTRDKTMDNNTIHVHGSNNSSHHTHNGDRGDKNHGQLHLVVTPHPIEFFHHQIVPLWLQEFVHHGVMKMLQYCPKLQALKIKKVCLTQQWIVTSFYLFFSFLHVFLQILLSHLQSTDSSTKADWKYPCHVPECVTSRLTTCRIENYEASEADFLFSTYILLNARLLQVMTIFRTLDLKPTGSPHFSKDLSSCPTISPTCKLEVI</sequence>
<dbReference type="PANTHER" id="PTHR47481:SF38">
    <property type="entry name" value="POU DOMAIN, CLASS 4, TRANSCRIPTION FACTOR 1-LIKE"/>
    <property type="match status" value="1"/>
</dbReference>
<dbReference type="AlphaFoldDB" id="A0A072UPW5"/>